<dbReference type="Pfam" id="PF01130">
    <property type="entry name" value="CD36"/>
    <property type="match status" value="1"/>
</dbReference>
<keyword evidence="9" id="KW-0675">Receptor</keyword>
<dbReference type="GeneTree" id="ENSGT00940000153372"/>
<dbReference type="GO" id="GO:0030169">
    <property type="term" value="F:low-density lipoprotein particle binding"/>
    <property type="evidence" value="ECO:0007669"/>
    <property type="project" value="TreeGrafter"/>
</dbReference>
<gene>
    <name evidence="15" type="primary">SCARB1</name>
    <name evidence="15" type="synonym">LOC115159786</name>
</gene>
<evidence type="ECO:0000256" key="12">
    <source>
        <dbReference type="ARBA" id="ARBA00042244"/>
    </source>
</evidence>
<sequence length="474" mass="53954">PGQTSCRTERHLYSCVHMFCMVVKSLLSSPQNLVIDPKNEMSYTMWKDVPVPFFMTVYFFNVLNPTEVLAGEKPMVEQRGPYVYRKRIQKQNITFHPNHTVSYLEYRSYFFEPSMSVGNESDVVTIPNMLVLGAAVMMENLPFAVRLMISTTFKTFKEGPFLTKSVGKLMWGYDSKLVDFLNKWLPGMLPSTGKFGLFAEFNNSNTGLFTIHTGEDDIRLIHKVDSWNGMTKLTNWKTPQCNMINGTAGQMWPPFMTKESTLPFYSPDACRSLELVYQREGIMEGIPLYRYVAPKTLFANGSDYAPNEGFCPCRQSGLLNVSSCRSNSPVFISHPHFYNADPVLLDYVQGLQPTEDQHGLFIDIHPETGVPLNVSIRLQLNLYMKKNGYIDGEILTTFHTNLVLLPKVMVYMQYCFIVLGLATILGVVLLHYRKKTILNSPPLPIREQRLFPQPRLTNQHTGAPPSPHHSKLSS</sequence>
<dbReference type="GO" id="GO:0070508">
    <property type="term" value="P:cholesterol import"/>
    <property type="evidence" value="ECO:0007669"/>
    <property type="project" value="TreeGrafter"/>
</dbReference>
<dbReference type="GO" id="GO:0005901">
    <property type="term" value="C:caveola"/>
    <property type="evidence" value="ECO:0007669"/>
    <property type="project" value="UniProtKB-SubCell"/>
</dbReference>
<comment type="subcellular location">
    <subcellularLocation>
        <location evidence="2">Cell membrane</location>
        <topology evidence="2">Multi-pass membrane protein</topology>
    </subcellularLocation>
    <subcellularLocation>
        <location evidence="1">Membrane</location>
        <location evidence="1">Caveola</location>
        <topology evidence="1">Multi-pass membrane protein</topology>
    </subcellularLocation>
</comment>
<evidence type="ECO:0000256" key="13">
    <source>
        <dbReference type="SAM" id="MobiDB-lite"/>
    </source>
</evidence>
<dbReference type="InterPro" id="IPR002159">
    <property type="entry name" value="CD36_fam"/>
</dbReference>
<evidence type="ECO:0000256" key="2">
    <source>
        <dbReference type="ARBA" id="ARBA00004651"/>
    </source>
</evidence>
<proteinExistence type="inferred from homology"/>
<keyword evidence="6 14" id="KW-1133">Transmembrane helix</keyword>
<keyword evidence="10" id="KW-0325">Glycoprotein</keyword>
<evidence type="ECO:0000256" key="1">
    <source>
        <dbReference type="ARBA" id="ARBA00004189"/>
    </source>
</evidence>
<evidence type="ECO:0000256" key="6">
    <source>
        <dbReference type="ARBA" id="ARBA00022989"/>
    </source>
</evidence>
<evidence type="ECO:0000256" key="10">
    <source>
        <dbReference type="ARBA" id="ARBA00023180"/>
    </source>
</evidence>
<dbReference type="GO" id="GO:0034381">
    <property type="term" value="P:plasma lipoprotein particle clearance"/>
    <property type="evidence" value="ECO:0007669"/>
    <property type="project" value="TreeGrafter"/>
</dbReference>
<organism evidence="15 16">
    <name type="scientific">Salmo trutta</name>
    <name type="common">Brown trout</name>
    <dbReference type="NCBI Taxonomy" id="8032"/>
    <lineage>
        <taxon>Eukaryota</taxon>
        <taxon>Metazoa</taxon>
        <taxon>Chordata</taxon>
        <taxon>Craniata</taxon>
        <taxon>Vertebrata</taxon>
        <taxon>Euteleostomi</taxon>
        <taxon>Actinopterygii</taxon>
        <taxon>Neopterygii</taxon>
        <taxon>Teleostei</taxon>
        <taxon>Protacanthopterygii</taxon>
        <taxon>Salmoniformes</taxon>
        <taxon>Salmonidae</taxon>
        <taxon>Salmoninae</taxon>
        <taxon>Salmo</taxon>
    </lineage>
</organism>
<evidence type="ECO:0000256" key="8">
    <source>
        <dbReference type="ARBA" id="ARBA00023157"/>
    </source>
</evidence>
<reference evidence="15" key="2">
    <citation type="submission" date="2025-09" db="UniProtKB">
        <authorList>
            <consortium name="Ensembl"/>
        </authorList>
    </citation>
    <scope>IDENTIFICATION</scope>
</reference>
<dbReference type="PANTHER" id="PTHR11923">
    <property type="entry name" value="SCAVENGER RECEPTOR CLASS B TYPE-1 SR-B1"/>
    <property type="match status" value="1"/>
</dbReference>
<dbReference type="Proteomes" id="UP000472277">
    <property type="component" value="Chromosome 23"/>
</dbReference>
<keyword evidence="16" id="KW-1185">Reference proteome</keyword>
<evidence type="ECO:0000256" key="7">
    <source>
        <dbReference type="ARBA" id="ARBA00023136"/>
    </source>
</evidence>
<dbReference type="PANTHER" id="PTHR11923:SF110">
    <property type="entry name" value="SCAVENGER RECEPTOR CLASS B MEMBER 1"/>
    <property type="match status" value="1"/>
</dbReference>
<evidence type="ECO:0000256" key="4">
    <source>
        <dbReference type="ARBA" id="ARBA00022475"/>
    </source>
</evidence>
<evidence type="ECO:0000256" key="11">
    <source>
        <dbReference type="ARBA" id="ARBA00040821"/>
    </source>
</evidence>
<dbReference type="GO" id="GO:0008289">
    <property type="term" value="F:lipid binding"/>
    <property type="evidence" value="ECO:0007669"/>
    <property type="project" value="TreeGrafter"/>
</dbReference>
<reference evidence="15" key="1">
    <citation type="submission" date="2025-08" db="UniProtKB">
        <authorList>
            <consortium name="Ensembl"/>
        </authorList>
    </citation>
    <scope>IDENTIFICATION</scope>
</reference>
<keyword evidence="4" id="KW-1003">Cell membrane</keyword>
<comment type="similarity">
    <text evidence="3">Belongs to the CD36 family.</text>
</comment>
<name>A0A674ETH7_SALTR</name>
<accession>A0A674ETH7</accession>
<feature type="transmembrane region" description="Helical" evidence="14">
    <location>
        <begin position="411"/>
        <end position="432"/>
    </location>
</feature>
<evidence type="ECO:0000256" key="9">
    <source>
        <dbReference type="ARBA" id="ARBA00023170"/>
    </source>
</evidence>
<dbReference type="GO" id="GO:0043654">
    <property type="term" value="P:recognition of apoptotic cell"/>
    <property type="evidence" value="ECO:0007669"/>
    <property type="project" value="TreeGrafter"/>
</dbReference>
<dbReference type="Ensembl" id="ENSSTUT00000119435.1">
    <property type="protein sequence ID" value="ENSSTUP00000111603.1"/>
    <property type="gene ID" value="ENSSTUG00000049332.1"/>
</dbReference>
<keyword evidence="8" id="KW-1015">Disulfide bond</keyword>
<keyword evidence="5 14" id="KW-0812">Transmembrane</keyword>
<dbReference type="GO" id="GO:0033344">
    <property type="term" value="P:cholesterol efflux"/>
    <property type="evidence" value="ECO:0007669"/>
    <property type="project" value="TreeGrafter"/>
</dbReference>
<evidence type="ECO:0000256" key="5">
    <source>
        <dbReference type="ARBA" id="ARBA00022692"/>
    </source>
</evidence>
<feature type="region of interest" description="Disordered" evidence="13">
    <location>
        <begin position="455"/>
        <end position="474"/>
    </location>
</feature>
<evidence type="ECO:0000313" key="16">
    <source>
        <dbReference type="Proteomes" id="UP000472277"/>
    </source>
</evidence>
<evidence type="ECO:0000256" key="14">
    <source>
        <dbReference type="SAM" id="Phobius"/>
    </source>
</evidence>
<protein>
    <recommendedName>
        <fullName evidence="11">Scavenger receptor class B member 1</fullName>
    </recommendedName>
    <alternativeName>
        <fullName evidence="12">SR-BI</fullName>
    </alternativeName>
</protein>
<keyword evidence="7 14" id="KW-0472">Membrane</keyword>
<dbReference type="GO" id="GO:0005044">
    <property type="term" value="F:scavenger receptor activity"/>
    <property type="evidence" value="ECO:0007669"/>
    <property type="project" value="TreeGrafter"/>
</dbReference>
<evidence type="ECO:0000313" key="15">
    <source>
        <dbReference type="Ensembl" id="ENSSTUP00000111603.1"/>
    </source>
</evidence>
<dbReference type="AlphaFoldDB" id="A0A674ETH7"/>
<evidence type="ECO:0000256" key="3">
    <source>
        <dbReference type="ARBA" id="ARBA00010532"/>
    </source>
</evidence>
<dbReference type="GO" id="GO:0005737">
    <property type="term" value="C:cytoplasm"/>
    <property type="evidence" value="ECO:0007669"/>
    <property type="project" value="TreeGrafter"/>
</dbReference>
<dbReference type="PRINTS" id="PR01609">
    <property type="entry name" value="CD36FAMILY"/>
</dbReference>